<keyword evidence="9" id="KW-1003">Cell membrane</keyword>
<protein>
    <recommendedName>
        <fullName evidence="7">Na(+)-translocating NADH-quinone reductase subunit F</fullName>
        <ecNumber evidence="6">7.2.1.1</ecNumber>
    </recommendedName>
    <alternativeName>
        <fullName evidence="25">NQR complex subunit F</fullName>
    </alternativeName>
    <alternativeName>
        <fullName evidence="24">NQR-1 subunit F</fullName>
    </alternativeName>
</protein>
<dbReference type="GO" id="GO:0006814">
    <property type="term" value="P:sodium ion transport"/>
    <property type="evidence" value="ECO:0007669"/>
    <property type="project" value="UniProtKB-KW"/>
</dbReference>
<name>A0A382A414_9ZZZZ</name>
<reference evidence="30" key="1">
    <citation type="submission" date="2018-05" db="EMBL/GenBank/DDBJ databases">
        <authorList>
            <person name="Lanie J.A."/>
            <person name="Ng W.-L."/>
            <person name="Kazmierczak K.M."/>
            <person name="Andrzejewski T.M."/>
            <person name="Davidsen T.M."/>
            <person name="Wayne K.J."/>
            <person name="Tettelin H."/>
            <person name="Glass J.I."/>
            <person name="Rusch D."/>
            <person name="Podicherti R."/>
            <person name="Tsui H.-C.T."/>
            <person name="Winkler M.E."/>
        </authorList>
    </citation>
    <scope>NUCLEOTIDE SEQUENCE</scope>
</reference>
<keyword evidence="13" id="KW-0479">Metal-binding</keyword>
<keyword evidence="19" id="KW-0915">Sodium</keyword>
<keyword evidence="22 27" id="KW-0472">Membrane</keyword>
<dbReference type="Pfam" id="PF00111">
    <property type="entry name" value="Fer2"/>
    <property type="match status" value="1"/>
</dbReference>
<dbReference type="EMBL" id="UINC01023634">
    <property type="protein sequence ID" value="SVA95683.1"/>
    <property type="molecule type" value="Genomic_DNA"/>
</dbReference>
<evidence type="ECO:0000256" key="1">
    <source>
        <dbReference type="ARBA" id="ARBA00001974"/>
    </source>
</evidence>
<evidence type="ECO:0000256" key="22">
    <source>
        <dbReference type="ARBA" id="ARBA00023136"/>
    </source>
</evidence>
<dbReference type="Pfam" id="PF00175">
    <property type="entry name" value="NAD_binding_1"/>
    <property type="match status" value="1"/>
</dbReference>
<keyword evidence="8" id="KW-0813">Transport</keyword>
<dbReference type="EC" id="7.2.1.1" evidence="6"/>
<dbReference type="Gene3D" id="3.40.50.80">
    <property type="entry name" value="Nucleotide-binding domain of ferredoxin-NADP reductase (FNR) module"/>
    <property type="match status" value="1"/>
</dbReference>
<evidence type="ECO:0000256" key="6">
    <source>
        <dbReference type="ARBA" id="ARBA00013099"/>
    </source>
</evidence>
<comment type="catalytic activity">
    <reaction evidence="26">
        <text>a ubiquinone + n Na(+)(in) + NADH + H(+) = a ubiquinol + n Na(+)(out) + NAD(+)</text>
        <dbReference type="Rhea" id="RHEA:47748"/>
        <dbReference type="Rhea" id="RHEA-COMP:9565"/>
        <dbReference type="Rhea" id="RHEA-COMP:9566"/>
        <dbReference type="ChEBI" id="CHEBI:15378"/>
        <dbReference type="ChEBI" id="CHEBI:16389"/>
        <dbReference type="ChEBI" id="CHEBI:17976"/>
        <dbReference type="ChEBI" id="CHEBI:29101"/>
        <dbReference type="ChEBI" id="CHEBI:57540"/>
        <dbReference type="ChEBI" id="CHEBI:57945"/>
        <dbReference type="EC" id="7.2.1.1"/>
    </reaction>
</comment>
<comment type="cofactor">
    <cofactor evidence="1">
        <name>FAD</name>
        <dbReference type="ChEBI" id="CHEBI:57692"/>
    </cofactor>
</comment>
<dbReference type="InterPro" id="IPR036010">
    <property type="entry name" value="2Fe-2S_ferredoxin-like_sf"/>
</dbReference>
<evidence type="ECO:0000256" key="17">
    <source>
        <dbReference type="ARBA" id="ARBA00023014"/>
    </source>
</evidence>
<evidence type="ECO:0000256" key="25">
    <source>
        <dbReference type="ARBA" id="ARBA00030787"/>
    </source>
</evidence>
<dbReference type="CDD" id="cd06188">
    <property type="entry name" value="NADH_quinone_reductase"/>
    <property type="match status" value="1"/>
</dbReference>
<dbReference type="InterPro" id="IPR017927">
    <property type="entry name" value="FAD-bd_FR_type"/>
</dbReference>
<dbReference type="InterPro" id="IPR001709">
    <property type="entry name" value="Flavoprot_Pyr_Nucl_cyt_Rdtase"/>
</dbReference>
<evidence type="ECO:0000256" key="15">
    <source>
        <dbReference type="ARBA" id="ARBA00022967"/>
    </source>
</evidence>
<evidence type="ECO:0000256" key="24">
    <source>
        <dbReference type="ARBA" id="ARBA00030032"/>
    </source>
</evidence>
<feature type="domain" description="2Fe-2S ferredoxin-type" evidence="28">
    <location>
        <begin position="38"/>
        <end position="132"/>
    </location>
</feature>
<dbReference type="Gene3D" id="2.40.30.10">
    <property type="entry name" value="Translation factors"/>
    <property type="match status" value="1"/>
</dbReference>
<keyword evidence="12" id="KW-0001">2Fe-2S</keyword>
<evidence type="ECO:0000256" key="11">
    <source>
        <dbReference type="ARBA" id="ARBA00022630"/>
    </source>
</evidence>
<evidence type="ECO:0000256" key="21">
    <source>
        <dbReference type="ARBA" id="ARBA00023075"/>
    </source>
</evidence>
<evidence type="ECO:0000256" key="12">
    <source>
        <dbReference type="ARBA" id="ARBA00022714"/>
    </source>
</evidence>
<keyword evidence="27" id="KW-0812">Transmembrane</keyword>
<gene>
    <name evidence="30" type="ORF">METZ01_LOCUS148537</name>
</gene>
<dbReference type="PANTHER" id="PTHR43644:SF1">
    <property type="entry name" value="NAD(P)H-FLAVIN REDUCTASE"/>
    <property type="match status" value="1"/>
</dbReference>
<dbReference type="AlphaFoldDB" id="A0A382A414"/>
<dbReference type="InterPro" id="IPR008333">
    <property type="entry name" value="Cbr1-like_FAD-bd_dom"/>
</dbReference>
<dbReference type="InterPro" id="IPR039261">
    <property type="entry name" value="FNR_nucleotide-bd"/>
</dbReference>
<dbReference type="GO" id="GO:0046872">
    <property type="term" value="F:metal ion binding"/>
    <property type="evidence" value="ECO:0007669"/>
    <property type="project" value="UniProtKB-KW"/>
</dbReference>
<keyword evidence="27" id="KW-1133">Transmembrane helix</keyword>
<evidence type="ECO:0000256" key="18">
    <source>
        <dbReference type="ARBA" id="ARBA00023027"/>
    </source>
</evidence>
<evidence type="ECO:0000256" key="16">
    <source>
        <dbReference type="ARBA" id="ARBA00023004"/>
    </source>
</evidence>
<dbReference type="InterPro" id="IPR010205">
    <property type="entry name" value="NqrF"/>
</dbReference>
<evidence type="ECO:0000256" key="13">
    <source>
        <dbReference type="ARBA" id="ARBA00022723"/>
    </source>
</evidence>
<evidence type="ECO:0000256" key="14">
    <source>
        <dbReference type="ARBA" id="ARBA00022827"/>
    </source>
</evidence>
<keyword evidence="17" id="KW-0411">Iron-sulfur</keyword>
<dbReference type="GO" id="GO:0016655">
    <property type="term" value="F:oxidoreductase activity, acting on NAD(P)H, quinone or similar compound as acceptor"/>
    <property type="evidence" value="ECO:0007669"/>
    <property type="project" value="InterPro"/>
</dbReference>
<evidence type="ECO:0000256" key="8">
    <source>
        <dbReference type="ARBA" id="ARBA00022448"/>
    </source>
</evidence>
<proteinExistence type="inferred from homology"/>
<feature type="transmembrane region" description="Helical" evidence="27">
    <location>
        <begin position="6"/>
        <end position="29"/>
    </location>
</feature>
<dbReference type="SUPFAM" id="SSF52343">
    <property type="entry name" value="Ferredoxin reductase-like, C-terminal NADP-linked domain"/>
    <property type="match status" value="1"/>
</dbReference>
<evidence type="ECO:0000256" key="10">
    <source>
        <dbReference type="ARBA" id="ARBA00022519"/>
    </source>
</evidence>
<dbReference type="PANTHER" id="PTHR43644">
    <property type="entry name" value="NA(+)-TRANSLOCATING NADH-QUINONE REDUCTASE SUBUNIT"/>
    <property type="match status" value="1"/>
</dbReference>
<evidence type="ECO:0000259" key="28">
    <source>
        <dbReference type="PROSITE" id="PS51085"/>
    </source>
</evidence>
<dbReference type="Gene3D" id="3.10.20.30">
    <property type="match status" value="1"/>
</dbReference>
<accession>A0A382A414</accession>
<keyword evidence="11" id="KW-0285">Flavoprotein</keyword>
<dbReference type="PRINTS" id="PR00371">
    <property type="entry name" value="FPNCR"/>
</dbReference>
<evidence type="ECO:0000313" key="30">
    <source>
        <dbReference type="EMBL" id="SVA95683.1"/>
    </source>
</evidence>
<sequence length="412" mass="46569">MNELFLSDIFLGVIAFTVSVNLMVIVILISRKFLIATGNVQIQLNEDPDRILNVQAGDKLLQTLANEEMFLSSACGGKGTCAQCKCVILEGGGAILPTEETHFTNLEKKEGWRLSCQVAVKDNMKVQVPDEVFGAKKWECEVISNENVATFIKELVLKLPEGEEVNFKAGGYVQMEIPPCDVDFKDFSIDKKYNDDLERFNFWNNSISIKETVIRAYSMANYPEEKGIMKFNVRIELPPPGTDYPPGEMTSYLFNLKSGDNLTIFGPFGDFFANESEAEMIFIGGGAGMAPMRSHIFDQLLRINTNRKITFYYGARSLKEVFYKEEYDELARNNENFKWTLALDSPQPEDNWKGPTGFIHQVILDEYLKNHESPEDCEYYMCGPPAMMNAVFGMLDDLGVEPEAIRFDDFGS</sequence>
<dbReference type="InterPro" id="IPR001041">
    <property type="entry name" value="2Fe-2S_ferredoxin-type"/>
</dbReference>
<comment type="subcellular location">
    <subcellularLocation>
        <location evidence="3">Cell inner membrane</location>
    </subcellularLocation>
</comment>
<evidence type="ECO:0000256" key="27">
    <source>
        <dbReference type="SAM" id="Phobius"/>
    </source>
</evidence>
<dbReference type="InterPro" id="IPR001433">
    <property type="entry name" value="OxRdtase_FAD/NAD-bd"/>
</dbReference>
<dbReference type="GO" id="GO:0005886">
    <property type="term" value="C:plasma membrane"/>
    <property type="evidence" value="ECO:0007669"/>
    <property type="project" value="UniProtKB-SubCell"/>
</dbReference>
<evidence type="ECO:0000256" key="9">
    <source>
        <dbReference type="ARBA" id="ARBA00022475"/>
    </source>
</evidence>
<keyword evidence="15" id="KW-1278">Translocase</keyword>
<dbReference type="SUPFAM" id="SSF54292">
    <property type="entry name" value="2Fe-2S ferredoxin-like"/>
    <property type="match status" value="1"/>
</dbReference>
<comment type="similarity">
    <text evidence="4">Belongs to the NqrF family.</text>
</comment>
<dbReference type="GO" id="GO:0051537">
    <property type="term" value="F:2 iron, 2 sulfur cluster binding"/>
    <property type="evidence" value="ECO:0007669"/>
    <property type="project" value="UniProtKB-KW"/>
</dbReference>
<dbReference type="NCBIfam" id="TIGR01941">
    <property type="entry name" value="nqrF"/>
    <property type="match status" value="1"/>
</dbReference>
<evidence type="ECO:0000259" key="29">
    <source>
        <dbReference type="PROSITE" id="PS51384"/>
    </source>
</evidence>
<dbReference type="SUPFAM" id="SSF63380">
    <property type="entry name" value="Riboflavin synthase domain-like"/>
    <property type="match status" value="1"/>
</dbReference>
<evidence type="ECO:0000256" key="19">
    <source>
        <dbReference type="ARBA" id="ARBA00023053"/>
    </source>
</evidence>
<comment type="function">
    <text evidence="2">NQR complex catalyzes the reduction of ubiquinone-1 to ubiquinol by two successive reactions, coupled with the transport of Na(+) ions from the cytoplasm to the periplasm. The first step is catalyzed by NqrF, which accepts electrons from NADH and reduces ubiquinone-1 to ubisemiquinone by a one-electron transfer pathway.</text>
</comment>
<keyword evidence="20" id="KW-0406">Ion transport</keyword>
<dbReference type="Pfam" id="PF00970">
    <property type="entry name" value="FAD_binding_6"/>
    <property type="match status" value="1"/>
</dbReference>
<dbReference type="CDD" id="cd00207">
    <property type="entry name" value="fer2"/>
    <property type="match status" value="1"/>
</dbReference>
<evidence type="ECO:0000256" key="3">
    <source>
        <dbReference type="ARBA" id="ARBA00004533"/>
    </source>
</evidence>
<keyword evidence="23" id="KW-0739">Sodium transport</keyword>
<evidence type="ECO:0000256" key="26">
    <source>
        <dbReference type="ARBA" id="ARBA00048891"/>
    </source>
</evidence>
<dbReference type="HAMAP" id="MF_00430">
    <property type="entry name" value="NqrF"/>
    <property type="match status" value="1"/>
</dbReference>
<organism evidence="30">
    <name type="scientific">marine metagenome</name>
    <dbReference type="NCBI Taxonomy" id="408172"/>
    <lineage>
        <taxon>unclassified sequences</taxon>
        <taxon>metagenomes</taxon>
        <taxon>ecological metagenomes</taxon>
    </lineage>
</organism>
<keyword evidence="21" id="KW-0830">Ubiquinone</keyword>
<evidence type="ECO:0000256" key="2">
    <source>
        <dbReference type="ARBA" id="ARBA00002972"/>
    </source>
</evidence>
<dbReference type="InterPro" id="IPR017938">
    <property type="entry name" value="Riboflavin_synthase-like_b-brl"/>
</dbReference>
<dbReference type="InterPro" id="IPR012675">
    <property type="entry name" value="Beta-grasp_dom_sf"/>
</dbReference>
<keyword evidence="16" id="KW-0408">Iron</keyword>
<keyword evidence="18" id="KW-0520">NAD</keyword>
<feature type="domain" description="FAD-binding FR-type" evidence="29">
    <location>
        <begin position="135"/>
        <end position="274"/>
    </location>
</feature>
<dbReference type="PIRSF" id="PIRSF000044">
    <property type="entry name" value="Cis_Diol_DH_RD"/>
    <property type="match status" value="1"/>
</dbReference>
<dbReference type="PROSITE" id="PS51384">
    <property type="entry name" value="FAD_FR"/>
    <property type="match status" value="1"/>
</dbReference>
<evidence type="ECO:0000256" key="20">
    <source>
        <dbReference type="ARBA" id="ARBA00023065"/>
    </source>
</evidence>
<dbReference type="FunFam" id="3.40.50.80:FF:000014">
    <property type="entry name" value="Na(+)-translocating NADH-quinone reductase subunit F"/>
    <property type="match status" value="1"/>
</dbReference>
<evidence type="ECO:0000256" key="4">
    <source>
        <dbReference type="ARBA" id="ARBA00005570"/>
    </source>
</evidence>
<evidence type="ECO:0000256" key="7">
    <source>
        <dbReference type="ARBA" id="ARBA00019729"/>
    </source>
</evidence>
<evidence type="ECO:0000256" key="5">
    <source>
        <dbReference type="ARBA" id="ARBA00011309"/>
    </source>
</evidence>
<keyword evidence="10" id="KW-0997">Cell inner membrane</keyword>
<comment type="subunit">
    <text evidence="5">Composed of six subunits; NqrA, NqrB, NqrC, NqrD, NqrE and NqrF.</text>
</comment>
<evidence type="ECO:0000256" key="23">
    <source>
        <dbReference type="ARBA" id="ARBA00023201"/>
    </source>
</evidence>
<dbReference type="PROSITE" id="PS51085">
    <property type="entry name" value="2FE2S_FER_2"/>
    <property type="match status" value="1"/>
</dbReference>
<keyword evidence="14" id="KW-0274">FAD</keyword>